<dbReference type="RefSeq" id="WP_111566417.1">
    <property type="nucleotide sequence ID" value="NZ_QLMI01000003.1"/>
</dbReference>
<dbReference type="OrthoDB" id="1490993at2"/>
<evidence type="ECO:0000313" key="2">
    <source>
        <dbReference type="Proteomes" id="UP000249620"/>
    </source>
</evidence>
<comment type="caution">
    <text evidence="1">The sequence shown here is derived from an EMBL/GenBank/DDBJ whole genome shotgun (WGS) entry which is preliminary data.</text>
</comment>
<gene>
    <name evidence="1" type="ORF">B0I03_10341</name>
</gene>
<reference evidence="1 2" key="1">
    <citation type="submission" date="2018-06" db="EMBL/GenBank/DDBJ databases">
        <title>Genomic Encyclopedia of Type Strains, Phase III (KMG-III): the genomes of soil and plant-associated and newly described type strains.</title>
        <authorList>
            <person name="Whitman W."/>
        </authorList>
    </citation>
    <scope>NUCLEOTIDE SEQUENCE [LARGE SCALE GENOMIC DNA]</scope>
    <source>
        <strain evidence="1 2">CGMCC 1.12398</strain>
    </source>
</reference>
<dbReference type="Proteomes" id="UP000249620">
    <property type="component" value="Unassembled WGS sequence"/>
</dbReference>
<name>A0A327YT89_9FLAO</name>
<keyword evidence="2" id="KW-1185">Reference proteome</keyword>
<organism evidence="1 2">
    <name type="scientific">Flavobacterium aquaticum</name>
    <dbReference type="NCBI Taxonomy" id="1236486"/>
    <lineage>
        <taxon>Bacteria</taxon>
        <taxon>Pseudomonadati</taxon>
        <taxon>Bacteroidota</taxon>
        <taxon>Flavobacteriia</taxon>
        <taxon>Flavobacteriales</taxon>
        <taxon>Flavobacteriaceae</taxon>
        <taxon>Flavobacterium</taxon>
    </lineage>
</organism>
<sequence length="300" mass="35229">MKKSLFLISIITLTIVSCKSTFTKIDDKNANYIPYYLKAYEADSLCLVGNYQRSYEILDSLFKKFEPANMKNVNEYSTYIACCVMTGNTDNLDTKIRDGILKYGSIIKSHPDGDSIYNRLFNITKFSREEMKLLGEKYDKRFNKELRNRIIRMHDEDLSARTPSLNHEKMNEFQKKHEKEIEEIIKKYGYPHQNLVGYILNDKNEPINFDVILFHQTTENKKKYVSLLYENLVKGNISPFEYGSIIDKIYLDNSKLYYGTFIGKELLINPKKIDSTRKTIGLPSYGYEEWSFKKTFPDLK</sequence>
<dbReference type="PROSITE" id="PS51257">
    <property type="entry name" value="PROKAR_LIPOPROTEIN"/>
    <property type="match status" value="1"/>
</dbReference>
<dbReference type="EMBL" id="QLMI01000003">
    <property type="protein sequence ID" value="RAK23576.1"/>
    <property type="molecule type" value="Genomic_DNA"/>
</dbReference>
<dbReference type="AlphaFoldDB" id="A0A327YT89"/>
<proteinExistence type="predicted"/>
<evidence type="ECO:0000313" key="1">
    <source>
        <dbReference type="EMBL" id="RAK23576.1"/>
    </source>
</evidence>
<accession>A0A327YT89</accession>
<protein>
    <submittedName>
        <fullName evidence="1">Uncharacterized protein</fullName>
    </submittedName>
</protein>